<dbReference type="RefSeq" id="WP_260796312.1">
    <property type="nucleotide sequence ID" value="NZ_CP093313.1"/>
</dbReference>
<name>A0A9J7BUX3_9BACT</name>
<feature type="signal peptide" evidence="1">
    <location>
        <begin position="1"/>
        <end position="27"/>
    </location>
</feature>
<evidence type="ECO:0000313" key="2">
    <source>
        <dbReference type="EMBL" id="UWZ86675.1"/>
    </source>
</evidence>
<dbReference type="Pfam" id="PF03928">
    <property type="entry name" value="HbpS-like"/>
    <property type="match status" value="1"/>
</dbReference>
<evidence type="ECO:0000313" key="3">
    <source>
        <dbReference type="Proteomes" id="UP001059380"/>
    </source>
</evidence>
<dbReference type="InterPro" id="IPR005624">
    <property type="entry name" value="PduO/GlcC-like"/>
</dbReference>
<protein>
    <submittedName>
        <fullName evidence="2">Heme-binding protein</fullName>
    </submittedName>
</protein>
<dbReference type="Gene3D" id="3.30.450.150">
    <property type="entry name" value="Haem-degrading domain"/>
    <property type="match status" value="1"/>
</dbReference>
<evidence type="ECO:0000256" key="1">
    <source>
        <dbReference type="SAM" id="SignalP"/>
    </source>
</evidence>
<dbReference type="AlphaFoldDB" id="A0A9J7BUX3"/>
<gene>
    <name evidence="2" type="ORF">MOP44_12185</name>
</gene>
<accession>A0A9J7BUX3</accession>
<proteinExistence type="predicted"/>
<reference evidence="2" key="1">
    <citation type="submission" date="2021-04" db="EMBL/GenBank/DDBJ databases">
        <title>Phylogenetic analysis of Acidobacteriaceae.</title>
        <authorList>
            <person name="Qiu L."/>
            <person name="Zhang Q."/>
        </authorList>
    </citation>
    <scope>NUCLEOTIDE SEQUENCE</scope>
    <source>
        <strain evidence="2">DSM 25168</strain>
    </source>
</reference>
<organism evidence="2 3">
    <name type="scientific">Occallatibacter riparius</name>
    <dbReference type="NCBI Taxonomy" id="1002689"/>
    <lineage>
        <taxon>Bacteria</taxon>
        <taxon>Pseudomonadati</taxon>
        <taxon>Acidobacteriota</taxon>
        <taxon>Terriglobia</taxon>
        <taxon>Terriglobales</taxon>
        <taxon>Acidobacteriaceae</taxon>
        <taxon>Occallatibacter</taxon>
    </lineage>
</organism>
<sequence length="264" mass="26976">MIASHTATGFRLVIALGAACAALPLAAQMKPDCSGLPDAGRLRSVVQSVVKEGASKNGGMGNQEWAAVVNRDGVVCAIVFSGTTRSDQWPGSRVIAAEKANTANALSGRDYALSTANVYAAAQPGQSLYSLATAAPPNPLAVFGNPTTFGTPTDPMVGKAIGGIIVFAGGLPLYANDGKIVGGLGLSGDTSCTDHVIAWKVRHELHLDAVPMGPSPDHNDNLILDFNNGVSQSGFGHPSCKGGNQADGIIQDLSKNFPTGPKSK</sequence>
<dbReference type="SUPFAM" id="SSF143744">
    <property type="entry name" value="GlcG-like"/>
    <property type="match status" value="1"/>
</dbReference>
<keyword evidence="1" id="KW-0732">Signal</keyword>
<keyword evidence="3" id="KW-1185">Reference proteome</keyword>
<dbReference type="KEGG" id="orp:MOP44_12185"/>
<feature type="chain" id="PRO_5039925669" evidence="1">
    <location>
        <begin position="28"/>
        <end position="264"/>
    </location>
</feature>
<dbReference type="EMBL" id="CP093313">
    <property type="protein sequence ID" value="UWZ86675.1"/>
    <property type="molecule type" value="Genomic_DNA"/>
</dbReference>
<dbReference type="Proteomes" id="UP001059380">
    <property type="component" value="Chromosome"/>
</dbReference>
<dbReference type="InterPro" id="IPR038084">
    <property type="entry name" value="PduO/GlcC-like_sf"/>
</dbReference>